<dbReference type="AlphaFoldDB" id="A0A0C2MBR8"/>
<proteinExistence type="predicted"/>
<name>A0A0C2MBR8_THEKT</name>
<evidence type="ECO:0000313" key="1">
    <source>
        <dbReference type="EMBL" id="KII64451.1"/>
    </source>
</evidence>
<protein>
    <submittedName>
        <fullName evidence="1">Uncharacterized protein</fullName>
    </submittedName>
</protein>
<dbReference type="EMBL" id="JWZT01004259">
    <property type="protein sequence ID" value="KII64451.1"/>
    <property type="molecule type" value="Genomic_DNA"/>
</dbReference>
<evidence type="ECO:0000313" key="2">
    <source>
        <dbReference type="Proteomes" id="UP000031668"/>
    </source>
</evidence>
<sequence>MNVYDGWTTFKVTKNKKQQLYIIYLTLIAYPIIDKSKFTLIDRVLLYLHKSFGKYFEKYSIDDLSFEDQFILLQYYIKSLVTLNCQNSDHEDEIFQDFMNKLLKNQVLKLHSSFLKSHFLLEISDFSKFDSSYLVTGLAKIKRFLDDWISALSDEKYVNKLLNEHKLFLYEDLKRDYLSFVSDDFIMSLFQLCKAHIKDTFRQKLLKDSNNDQYYIYDNVMKWTILSFNDSNYLDSSTAAYYKKLCNDYSTKSSRITSNYQESDSFSNTESDNVSETVAKYQTFPANFCWFILLFEMKFIFCDINSQFMDIDVLFTI</sequence>
<keyword evidence="2" id="KW-1185">Reference proteome</keyword>
<comment type="caution">
    <text evidence="1">The sequence shown here is derived from an EMBL/GenBank/DDBJ whole genome shotgun (WGS) entry which is preliminary data.</text>
</comment>
<accession>A0A0C2MBR8</accession>
<reference evidence="1 2" key="1">
    <citation type="journal article" date="2014" name="Genome Biol. Evol.">
        <title>The genome of the myxosporean Thelohanellus kitauei shows adaptations to nutrient acquisition within its fish host.</title>
        <authorList>
            <person name="Yang Y."/>
            <person name="Xiong J."/>
            <person name="Zhou Z."/>
            <person name="Huo F."/>
            <person name="Miao W."/>
            <person name="Ran C."/>
            <person name="Liu Y."/>
            <person name="Zhang J."/>
            <person name="Feng J."/>
            <person name="Wang M."/>
            <person name="Wang M."/>
            <person name="Wang L."/>
            <person name="Yao B."/>
        </authorList>
    </citation>
    <scope>NUCLEOTIDE SEQUENCE [LARGE SCALE GENOMIC DNA]</scope>
    <source>
        <strain evidence="1">Wuqing</strain>
    </source>
</reference>
<gene>
    <name evidence="1" type="ORF">RF11_03854</name>
</gene>
<dbReference type="OrthoDB" id="10047020at2759"/>
<organism evidence="1 2">
    <name type="scientific">Thelohanellus kitauei</name>
    <name type="common">Myxosporean</name>
    <dbReference type="NCBI Taxonomy" id="669202"/>
    <lineage>
        <taxon>Eukaryota</taxon>
        <taxon>Metazoa</taxon>
        <taxon>Cnidaria</taxon>
        <taxon>Myxozoa</taxon>
        <taxon>Myxosporea</taxon>
        <taxon>Bivalvulida</taxon>
        <taxon>Platysporina</taxon>
        <taxon>Myxobolidae</taxon>
        <taxon>Thelohanellus</taxon>
    </lineage>
</organism>
<dbReference type="Proteomes" id="UP000031668">
    <property type="component" value="Unassembled WGS sequence"/>
</dbReference>